<dbReference type="GO" id="GO:0042796">
    <property type="term" value="P:snRNA transcription by RNA polymerase III"/>
    <property type="evidence" value="ECO:0007669"/>
    <property type="project" value="TreeGrafter"/>
</dbReference>
<dbReference type="EMBL" id="CAJHIA010000009">
    <property type="protein sequence ID" value="CAD6442952.1"/>
    <property type="molecule type" value="Genomic_DNA"/>
</dbReference>
<comment type="caution">
    <text evidence="7">The sequence shown here is derived from an EMBL/GenBank/DDBJ whole genome shotgun (WGS) entry which is preliminary data.</text>
</comment>
<organism evidence="7 8">
    <name type="scientific">Sclerotinia trifoliorum</name>
    <dbReference type="NCBI Taxonomy" id="28548"/>
    <lineage>
        <taxon>Eukaryota</taxon>
        <taxon>Fungi</taxon>
        <taxon>Dikarya</taxon>
        <taxon>Ascomycota</taxon>
        <taxon>Pezizomycotina</taxon>
        <taxon>Leotiomycetes</taxon>
        <taxon>Helotiales</taxon>
        <taxon>Sclerotiniaceae</taxon>
        <taxon>Sclerotinia</taxon>
    </lineage>
</organism>
<keyword evidence="4" id="KW-0539">Nucleus</keyword>
<dbReference type="OrthoDB" id="2143914at2759"/>
<dbReference type="PANTHER" id="PTHR46621">
    <property type="entry name" value="SNRNA-ACTIVATING PROTEIN COMPLEX SUBUNIT 4"/>
    <property type="match status" value="1"/>
</dbReference>
<dbReference type="PANTHER" id="PTHR46621:SF1">
    <property type="entry name" value="SNRNA-ACTIVATING PROTEIN COMPLEX SUBUNIT 4"/>
    <property type="match status" value="1"/>
</dbReference>
<dbReference type="CDD" id="cd00167">
    <property type="entry name" value="SANT"/>
    <property type="match status" value="2"/>
</dbReference>
<dbReference type="GO" id="GO:0001006">
    <property type="term" value="F:RNA polymerase III type 3 promoter sequence-specific DNA binding"/>
    <property type="evidence" value="ECO:0007669"/>
    <property type="project" value="TreeGrafter"/>
</dbReference>
<dbReference type="AlphaFoldDB" id="A0A8H2ZL78"/>
<feature type="domain" description="HTH myb-type" evidence="6">
    <location>
        <begin position="110"/>
        <end position="161"/>
    </location>
</feature>
<feature type="domain" description="Myb-like" evidence="5">
    <location>
        <begin position="6"/>
        <end position="54"/>
    </location>
</feature>
<sequence>MADSAGSWTLDEDEKLRRSVAEQGLSRQINWYQVAATIANRSNKDCRKRWVYSLAPSIHKGPWDAEEDRLLREGVQIYGTKWAQVSRLIVTRNPDQSSRRWHENLKPNINRDRWSLLEDETLRQAVRAHGRRWIEIVERYFPERTPIGARNRYDQLRKRVIDQQCA</sequence>
<dbReference type="InterPro" id="IPR001005">
    <property type="entry name" value="SANT/Myb"/>
</dbReference>
<keyword evidence="3" id="KW-0804">Transcription</keyword>
<feature type="domain" description="HTH myb-type" evidence="6">
    <location>
        <begin position="55"/>
        <end position="109"/>
    </location>
</feature>
<dbReference type="InterPro" id="IPR009057">
    <property type="entry name" value="Homeodomain-like_sf"/>
</dbReference>
<dbReference type="GO" id="GO:0019185">
    <property type="term" value="C:snRNA-activating protein complex"/>
    <property type="evidence" value="ECO:0007669"/>
    <property type="project" value="TreeGrafter"/>
</dbReference>
<evidence type="ECO:0000313" key="7">
    <source>
        <dbReference type="EMBL" id="CAD6442952.1"/>
    </source>
</evidence>
<name>A0A8H2ZL78_9HELO</name>
<keyword evidence="8" id="KW-1185">Reference proteome</keyword>
<evidence type="ECO:0000259" key="6">
    <source>
        <dbReference type="PROSITE" id="PS51294"/>
    </source>
</evidence>
<dbReference type="GO" id="GO:0042795">
    <property type="term" value="P:snRNA transcription by RNA polymerase II"/>
    <property type="evidence" value="ECO:0007669"/>
    <property type="project" value="TreeGrafter"/>
</dbReference>
<dbReference type="GO" id="GO:0000978">
    <property type="term" value="F:RNA polymerase II cis-regulatory region sequence-specific DNA binding"/>
    <property type="evidence" value="ECO:0007669"/>
    <property type="project" value="TreeGrafter"/>
</dbReference>
<keyword evidence="1" id="KW-0805">Transcription regulation</keyword>
<reference evidence="7" key="1">
    <citation type="submission" date="2020-10" db="EMBL/GenBank/DDBJ databases">
        <authorList>
            <person name="Kusch S."/>
        </authorList>
    </citation>
    <scope>NUCLEOTIDE SEQUENCE</scope>
    <source>
        <strain evidence="7">SwB9</strain>
    </source>
</reference>
<evidence type="ECO:0000259" key="5">
    <source>
        <dbReference type="PROSITE" id="PS50090"/>
    </source>
</evidence>
<dbReference type="Gene3D" id="1.10.10.60">
    <property type="entry name" value="Homeodomain-like"/>
    <property type="match status" value="3"/>
</dbReference>
<feature type="domain" description="Myb-like" evidence="5">
    <location>
        <begin position="106"/>
        <end position="157"/>
    </location>
</feature>
<dbReference type="InterPro" id="IPR051575">
    <property type="entry name" value="Myb-like_DNA-bd"/>
</dbReference>
<evidence type="ECO:0000313" key="8">
    <source>
        <dbReference type="Proteomes" id="UP000624404"/>
    </source>
</evidence>
<feature type="domain" description="Myb-like" evidence="5">
    <location>
        <begin position="55"/>
        <end position="105"/>
    </location>
</feature>
<dbReference type="Proteomes" id="UP000624404">
    <property type="component" value="Unassembled WGS sequence"/>
</dbReference>
<gene>
    <name evidence="7" type="ORF">SCLTRI_LOCUS2744</name>
</gene>
<evidence type="ECO:0000256" key="3">
    <source>
        <dbReference type="ARBA" id="ARBA00023163"/>
    </source>
</evidence>
<accession>A0A8H2ZL78</accession>
<dbReference type="SUPFAM" id="SSF46689">
    <property type="entry name" value="Homeodomain-like"/>
    <property type="match status" value="2"/>
</dbReference>
<dbReference type="PROSITE" id="PS51294">
    <property type="entry name" value="HTH_MYB"/>
    <property type="match status" value="2"/>
</dbReference>
<proteinExistence type="predicted"/>
<evidence type="ECO:0000256" key="4">
    <source>
        <dbReference type="ARBA" id="ARBA00023242"/>
    </source>
</evidence>
<dbReference type="SMART" id="SM00717">
    <property type="entry name" value="SANT"/>
    <property type="match status" value="3"/>
</dbReference>
<dbReference type="Pfam" id="PF00249">
    <property type="entry name" value="Myb_DNA-binding"/>
    <property type="match status" value="1"/>
</dbReference>
<evidence type="ECO:0000256" key="2">
    <source>
        <dbReference type="ARBA" id="ARBA00023125"/>
    </source>
</evidence>
<dbReference type="InterPro" id="IPR017930">
    <property type="entry name" value="Myb_dom"/>
</dbReference>
<dbReference type="PROSITE" id="PS50090">
    <property type="entry name" value="MYB_LIKE"/>
    <property type="match status" value="3"/>
</dbReference>
<dbReference type="Pfam" id="PF13921">
    <property type="entry name" value="Myb_DNA-bind_6"/>
    <property type="match status" value="1"/>
</dbReference>
<protein>
    <submittedName>
        <fullName evidence="7">E152d720-901b-4390-9559-9ba6c4a04de7</fullName>
    </submittedName>
</protein>
<keyword evidence="2" id="KW-0238">DNA-binding</keyword>
<evidence type="ECO:0000256" key="1">
    <source>
        <dbReference type="ARBA" id="ARBA00023015"/>
    </source>
</evidence>